<evidence type="ECO:0000256" key="3">
    <source>
        <dbReference type="ARBA" id="ARBA00022692"/>
    </source>
</evidence>
<feature type="transmembrane region" description="Helical" evidence="6">
    <location>
        <begin position="347"/>
        <end position="368"/>
    </location>
</feature>
<feature type="transmembrane region" description="Helical" evidence="6">
    <location>
        <begin position="57"/>
        <end position="79"/>
    </location>
</feature>
<keyword evidence="3 6" id="KW-0812">Transmembrane</keyword>
<feature type="transmembrane region" description="Helical" evidence="6">
    <location>
        <begin position="85"/>
        <end position="105"/>
    </location>
</feature>
<dbReference type="InterPro" id="IPR036259">
    <property type="entry name" value="MFS_trans_sf"/>
</dbReference>
<keyword evidence="4 6" id="KW-1133">Transmembrane helix</keyword>
<evidence type="ECO:0000256" key="4">
    <source>
        <dbReference type="ARBA" id="ARBA00022989"/>
    </source>
</evidence>
<comment type="caution">
    <text evidence="8">The sequence shown here is derived from an EMBL/GenBank/DDBJ whole genome shotgun (WGS) entry which is preliminary data.</text>
</comment>
<evidence type="ECO:0000313" key="8">
    <source>
        <dbReference type="EMBL" id="MEX6430338.1"/>
    </source>
</evidence>
<evidence type="ECO:0000256" key="1">
    <source>
        <dbReference type="ARBA" id="ARBA00004651"/>
    </source>
</evidence>
<dbReference type="Proteomes" id="UP001560267">
    <property type="component" value="Unassembled WGS sequence"/>
</dbReference>
<feature type="transmembrane region" description="Helical" evidence="6">
    <location>
        <begin position="117"/>
        <end position="140"/>
    </location>
</feature>
<protein>
    <submittedName>
        <fullName evidence="8">MFS transporter</fullName>
    </submittedName>
</protein>
<evidence type="ECO:0000256" key="5">
    <source>
        <dbReference type="ARBA" id="ARBA00023136"/>
    </source>
</evidence>
<dbReference type="PANTHER" id="PTHR43124">
    <property type="entry name" value="PURINE EFFLUX PUMP PBUE"/>
    <property type="match status" value="1"/>
</dbReference>
<dbReference type="PROSITE" id="PS50850">
    <property type="entry name" value="MFS"/>
    <property type="match status" value="1"/>
</dbReference>
<accession>A0ABV3Y449</accession>
<dbReference type="InterPro" id="IPR020846">
    <property type="entry name" value="MFS_dom"/>
</dbReference>
<feature type="transmembrane region" description="Helical" evidence="6">
    <location>
        <begin position="278"/>
        <end position="300"/>
    </location>
</feature>
<feature type="transmembrane region" description="Helical" evidence="6">
    <location>
        <begin position="321"/>
        <end position="341"/>
    </location>
</feature>
<keyword evidence="5 6" id="KW-0472">Membrane</keyword>
<evidence type="ECO:0000256" key="6">
    <source>
        <dbReference type="SAM" id="Phobius"/>
    </source>
</evidence>
<feature type="transmembrane region" description="Helical" evidence="6">
    <location>
        <begin position="146"/>
        <end position="165"/>
    </location>
</feature>
<name>A0ABV3Y449_9ACTN</name>
<dbReference type="RefSeq" id="WP_298385014.1">
    <property type="nucleotide sequence ID" value="NZ_JBFSHR010000047.1"/>
</dbReference>
<feature type="transmembrane region" description="Helical" evidence="6">
    <location>
        <begin position="222"/>
        <end position="241"/>
    </location>
</feature>
<comment type="subcellular location">
    <subcellularLocation>
        <location evidence="1">Cell membrane</location>
        <topology evidence="1">Multi-pass membrane protein</topology>
    </subcellularLocation>
</comment>
<evidence type="ECO:0000259" key="7">
    <source>
        <dbReference type="PROSITE" id="PS50850"/>
    </source>
</evidence>
<keyword evidence="2" id="KW-1003">Cell membrane</keyword>
<dbReference type="EMBL" id="JBFSHR010000047">
    <property type="protein sequence ID" value="MEX6430338.1"/>
    <property type="molecule type" value="Genomic_DNA"/>
</dbReference>
<dbReference type="SUPFAM" id="SSF103473">
    <property type="entry name" value="MFS general substrate transporter"/>
    <property type="match status" value="1"/>
</dbReference>
<feature type="domain" description="Major facilitator superfamily (MFS) profile" evidence="7">
    <location>
        <begin position="1"/>
        <end position="372"/>
    </location>
</feature>
<organism evidence="8 9">
    <name type="scientific">Ferrimicrobium acidiphilum</name>
    <dbReference type="NCBI Taxonomy" id="121039"/>
    <lineage>
        <taxon>Bacteria</taxon>
        <taxon>Bacillati</taxon>
        <taxon>Actinomycetota</taxon>
        <taxon>Acidimicrobiia</taxon>
        <taxon>Acidimicrobiales</taxon>
        <taxon>Acidimicrobiaceae</taxon>
        <taxon>Ferrimicrobium</taxon>
    </lineage>
</organism>
<proteinExistence type="predicted"/>
<dbReference type="Pfam" id="PF07690">
    <property type="entry name" value="MFS_1"/>
    <property type="match status" value="1"/>
</dbReference>
<gene>
    <name evidence="8" type="ORF">AB6A68_10915</name>
</gene>
<sequence length="374" mass="38253">MASIPAFLVGTLAVEMRQSFPITTQELGLAVTSYYLGAACWAVPSGRVAERVGGVRVLKLTPVIGALLLVGIALLSSSWWVVTVLLFPCGMVSAGTATASNLFLARRGKPSRQGATFGIKQAAVPFASLLGGLAVPALALTVGWRWAFGMAAALSIITAVLVPKPTQPRAPATQRRTSLVPKIDKAPIVLLAIAIGLGVFSASGMAAFLVSGTVHAGIAKGSAGLIAALAGAATVIVRIVSGFLADRRASSHFSVIAVMMLVGALGYATLAVGQHLKLSQLIIPGAVIALGVGWGWNGLFNFAVIERHRATPARATGMTQLGGRLGGMLGPTIIGLCINHFDYSAGWALAATTCAMAAAAVVLGDRVLTRRAAT</sequence>
<evidence type="ECO:0000313" key="9">
    <source>
        <dbReference type="Proteomes" id="UP001560267"/>
    </source>
</evidence>
<dbReference type="Gene3D" id="1.20.1250.20">
    <property type="entry name" value="MFS general substrate transporter like domains"/>
    <property type="match status" value="2"/>
</dbReference>
<dbReference type="InterPro" id="IPR011701">
    <property type="entry name" value="MFS"/>
</dbReference>
<reference evidence="8 9" key="1">
    <citation type="submission" date="2024-07" db="EMBL/GenBank/DDBJ databases">
        <title>Draft Genome Sequence of Ferrimicrobium acidiphilum Strain YE2023, Isolated from a Pulp of Bioleach Reactor.</title>
        <authorList>
            <person name="Elkina Y.A."/>
            <person name="Bulaeva A.G."/>
            <person name="Beletsky A.V."/>
            <person name="Mardanov A.V."/>
        </authorList>
    </citation>
    <scope>NUCLEOTIDE SEQUENCE [LARGE SCALE GENOMIC DNA]</scope>
    <source>
        <strain evidence="8 9">YE2023</strain>
    </source>
</reference>
<keyword evidence="9" id="KW-1185">Reference proteome</keyword>
<dbReference type="InterPro" id="IPR050189">
    <property type="entry name" value="MFS_Efflux_Transporters"/>
</dbReference>
<dbReference type="PANTHER" id="PTHR43124:SF3">
    <property type="entry name" value="CHLORAMPHENICOL EFFLUX PUMP RV0191"/>
    <property type="match status" value="1"/>
</dbReference>
<feature type="transmembrane region" description="Helical" evidence="6">
    <location>
        <begin position="27"/>
        <end position="45"/>
    </location>
</feature>
<feature type="transmembrane region" description="Helical" evidence="6">
    <location>
        <begin position="253"/>
        <end position="272"/>
    </location>
</feature>
<evidence type="ECO:0000256" key="2">
    <source>
        <dbReference type="ARBA" id="ARBA00022475"/>
    </source>
</evidence>
<feature type="transmembrane region" description="Helical" evidence="6">
    <location>
        <begin position="186"/>
        <end position="210"/>
    </location>
</feature>